<dbReference type="PANTHER" id="PTHR43095">
    <property type="entry name" value="SUGAR KINASE"/>
    <property type="match status" value="1"/>
</dbReference>
<evidence type="ECO:0000256" key="1">
    <source>
        <dbReference type="ARBA" id="ARBA00022679"/>
    </source>
</evidence>
<feature type="non-terminal residue" evidence="4">
    <location>
        <position position="173"/>
    </location>
</feature>
<evidence type="ECO:0000259" key="3">
    <source>
        <dbReference type="Pfam" id="PF00370"/>
    </source>
</evidence>
<gene>
    <name evidence="4" type="ORF">S03H2_13293</name>
</gene>
<evidence type="ECO:0000313" key="4">
    <source>
        <dbReference type="EMBL" id="GAH36353.1"/>
    </source>
</evidence>
<dbReference type="PANTHER" id="PTHR43095:SF5">
    <property type="entry name" value="XYLULOSE KINASE"/>
    <property type="match status" value="1"/>
</dbReference>
<organism evidence="4">
    <name type="scientific">marine sediment metagenome</name>
    <dbReference type="NCBI Taxonomy" id="412755"/>
    <lineage>
        <taxon>unclassified sequences</taxon>
        <taxon>metagenomes</taxon>
        <taxon>ecological metagenomes</taxon>
    </lineage>
</organism>
<reference evidence="4" key="1">
    <citation type="journal article" date="2014" name="Front. Microbiol.">
        <title>High frequency of phylogenetically diverse reductive dehalogenase-homologous genes in deep subseafloor sedimentary metagenomes.</title>
        <authorList>
            <person name="Kawai M."/>
            <person name="Futagami T."/>
            <person name="Toyoda A."/>
            <person name="Takaki Y."/>
            <person name="Nishi S."/>
            <person name="Hori S."/>
            <person name="Arai W."/>
            <person name="Tsubouchi T."/>
            <person name="Morono Y."/>
            <person name="Uchiyama I."/>
            <person name="Ito T."/>
            <person name="Fujiyama A."/>
            <person name="Inagaki F."/>
            <person name="Takami H."/>
        </authorList>
    </citation>
    <scope>NUCLEOTIDE SEQUENCE</scope>
    <source>
        <strain evidence="4">Expedition CK06-06</strain>
    </source>
</reference>
<sequence>MSEKFILAHDLGTTGNKASLFDSSGKAIASSFYGYETEYAHFNWAEQNPEDWWLAVCSSTKELINKTRISEKDVACITFSGQMMGCVAVDADANPLRNAIIWADMRAVDEADYLIERAGWEETYRITGHRASSSYSGAKALWIRNNQPEIFSNTHKIIHAKDFIVAKLTGKFV</sequence>
<protein>
    <recommendedName>
        <fullName evidence="3">Carbohydrate kinase FGGY N-terminal domain-containing protein</fullName>
    </recommendedName>
</protein>
<proteinExistence type="predicted"/>
<dbReference type="EMBL" id="BARU01006748">
    <property type="protein sequence ID" value="GAH36353.1"/>
    <property type="molecule type" value="Genomic_DNA"/>
</dbReference>
<dbReference type="InterPro" id="IPR043129">
    <property type="entry name" value="ATPase_NBD"/>
</dbReference>
<keyword evidence="1" id="KW-0808">Transferase</keyword>
<dbReference type="InterPro" id="IPR050406">
    <property type="entry name" value="FGGY_Carb_Kinase"/>
</dbReference>
<accession>X1GTK8</accession>
<dbReference type="Pfam" id="PF00370">
    <property type="entry name" value="FGGY_N"/>
    <property type="match status" value="1"/>
</dbReference>
<dbReference type="GO" id="GO:0005975">
    <property type="term" value="P:carbohydrate metabolic process"/>
    <property type="evidence" value="ECO:0007669"/>
    <property type="project" value="InterPro"/>
</dbReference>
<evidence type="ECO:0000256" key="2">
    <source>
        <dbReference type="ARBA" id="ARBA00022777"/>
    </source>
</evidence>
<dbReference type="GO" id="GO:0016301">
    <property type="term" value="F:kinase activity"/>
    <property type="evidence" value="ECO:0007669"/>
    <property type="project" value="UniProtKB-KW"/>
</dbReference>
<comment type="caution">
    <text evidence="4">The sequence shown here is derived from an EMBL/GenBank/DDBJ whole genome shotgun (WGS) entry which is preliminary data.</text>
</comment>
<dbReference type="SUPFAM" id="SSF53067">
    <property type="entry name" value="Actin-like ATPase domain"/>
    <property type="match status" value="1"/>
</dbReference>
<keyword evidence="2" id="KW-0418">Kinase</keyword>
<dbReference type="AlphaFoldDB" id="X1GTK8"/>
<feature type="domain" description="Carbohydrate kinase FGGY N-terminal" evidence="3">
    <location>
        <begin position="6"/>
        <end position="173"/>
    </location>
</feature>
<dbReference type="InterPro" id="IPR018484">
    <property type="entry name" value="FGGY_N"/>
</dbReference>
<dbReference type="Gene3D" id="3.30.420.40">
    <property type="match status" value="1"/>
</dbReference>
<name>X1GTK8_9ZZZZ</name>